<sequence length="132" mass="14037">MLILIAGITGFVGIPCARSAFARGHKVRGLARNIDNLPADVRDRLEGFETMSDPHDIAAMDRATKGVDAIICSFAAVPEMFMESQMMLIRAAERAGVKLPISYPGPILGLRASGCCALSERQADQLGGVLPP</sequence>
<accession>I7ZSS8</accession>
<dbReference type="EMBL" id="AKHY01000182">
    <property type="protein sequence ID" value="EIT75084.1"/>
    <property type="molecule type" value="Genomic_DNA"/>
</dbReference>
<dbReference type="Pfam" id="PF05368">
    <property type="entry name" value="NmrA"/>
    <property type="match status" value="1"/>
</dbReference>
<dbReference type="Gene3D" id="3.40.50.720">
    <property type="entry name" value="NAD(P)-binding Rossmann-like Domain"/>
    <property type="match status" value="1"/>
</dbReference>
<dbReference type="InterPro" id="IPR036291">
    <property type="entry name" value="NAD(P)-bd_dom_sf"/>
</dbReference>
<feature type="domain" description="NmrA-like" evidence="1">
    <location>
        <begin position="2"/>
        <end position="98"/>
    </location>
</feature>
<dbReference type="AlphaFoldDB" id="I7ZSS8"/>
<protein>
    <recommendedName>
        <fullName evidence="1">NmrA-like domain-containing protein</fullName>
    </recommendedName>
</protein>
<dbReference type="Proteomes" id="UP000002812">
    <property type="component" value="Unassembled WGS sequence"/>
</dbReference>
<evidence type="ECO:0000313" key="3">
    <source>
        <dbReference type="Proteomes" id="UP000002812"/>
    </source>
</evidence>
<evidence type="ECO:0000259" key="1">
    <source>
        <dbReference type="Pfam" id="PF05368"/>
    </source>
</evidence>
<name>I7ZSS8_ASPO3</name>
<evidence type="ECO:0000313" key="2">
    <source>
        <dbReference type="EMBL" id="EIT75084.1"/>
    </source>
</evidence>
<dbReference type="OrthoDB" id="419598at2759"/>
<reference evidence="3" key="2">
    <citation type="submission" date="2012-06" db="EMBL/GenBank/DDBJ databases">
        <title>Comparative genomic analyses of Aspergillus oryzae 3.042 and A. oryzae RIB40 for soy-sauce fermentation.</title>
        <authorList>
            <person name="Zhao G."/>
            <person name="Hou L."/>
            <person name="Wang C."/>
            <person name="Cao X."/>
        </authorList>
    </citation>
    <scope>NUCLEOTIDE SEQUENCE [LARGE SCALE GENOMIC DNA]</scope>
    <source>
        <strain evidence="3">3.042</strain>
    </source>
</reference>
<gene>
    <name evidence="2" type="ORF">Ao3042_08920</name>
</gene>
<proteinExistence type="predicted"/>
<dbReference type="SUPFAM" id="SSF51735">
    <property type="entry name" value="NAD(P)-binding Rossmann-fold domains"/>
    <property type="match status" value="1"/>
</dbReference>
<comment type="caution">
    <text evidence="2">The sequence shown here is derived from an EMBL/GenBank/DDBJ whole genome shotgun (WGS) entry which is preliminary data.</text>
</comment>
<dbReference type="InterPro" id="IPR008030">
    <property type="entry name" value="NmrA-like"/>
</dbReference>
<reference evidence="2 3" key="1">
    <citation type="journal article" date="2012" name="Eukaryot. Cell">
        <title>Draft genome sequence of Aspergillus oryzae strain 3.042.</title>
        <authorList>
            <person name="Zhao G."/>
            <person name="Yao Y."/>
            <person name="Qi W."/>
            <person name="Wang C."/>
            <person name="Hou L."/>
            <person name="Zeng B."/>
            <person name="Cao X."/>
        </authorList>
    </citation>
    <scope>NUCLEOTIDE SEQUENCE [LARGE SCALE GENOMIC DNA]</scope>
    <source>
        <strain evidence="2 3">3.042</strain>
    </source>
</reference>
<dbReference type="HOGENOM" id="CLU_163479_0_0_1"/>
<organism evidence="2 3">
    <name type="scientific">Aspergillus oryzae (strain 3.042)</name>
    <name type="common">Yellow koji mold</name>
    <dbReference type="NCBI Taxonomy" id="1160506"/>
    <lineage>
        <taxon>Eukaryota</taxon>
        <taxon>Fungi</taxon>
        <taxon>Dikarya</taxon>
        <taxon>Ascomycota</taxon>
        <taxon>Pezizomycotina</taxon>
        <taxon>Eurotiomycetes</taxon>
        <taxon>Eurotiomycetidae</taxon>
        <taxon>Eurotiales</taxon>
        <taxon>Aspergillaceae</taxon>
        <taxon>Aspergillus</taxon>
        <taxon>Aspergillus subgen. Circumdati</taxon>
    </lineage>
</organism>